<reference evidence="5" key="1">
    <citation type="submission" date="2021-05" db="EMBL/GenBank/DDBJ databases">
        <title>The genome of the haptophyte Pavlova lutheri (Diacronema luteri, Pavlovales) - a model for lipid biosynthesis in eukaryotic algae.</title>
        <authorList>
            <person name="Hulatt C.J."/>
            <person name="Posewitz M.C."/>
        </authorList>
    </citation>
    <scope>NUCLEOTIDE SEQUENCE</scope>
    <source>
        <strain evidence="5">NIVA-4/92</strain>
    </source>
</reference>
<evidence type="ECO:0000256" key="3">
    <source>
        <dbReference type="ARBA" id="ARBA00023315"/>
    </source>
</evidence>
<accession>A0A8J5XR94</accession>
<dbReference type="AlphaFoldDB" id="A0A8J5XR94"/>
<dbReference type="GO" id="GO:0030163">
    <property type="term" value="P:protein catabolic process"/>
    <property type="evidence" value="ECO:0007669"/>
    <property type="project" value="InterPro"/>
</dbReference>
<dbReference type="GO" id="GO:0008914">
    <property type="term" value="F:leucyl-tRNA--protein transferase activity"/>
    <property type="evidence" value="ECO:0007669"/>
    <property type="project" value="InterPro"/>
</dbReference>
<keyword evidence="2" id="KW-0808">Transferase</keyword>
<protein>
    <submittedName>
        <fullName evidence="5">Uncharacterized protein</fullName>
    </submittedName>
</protein>
<dbReference type="SUPFAM" id="SSF55729">
    <property type="entry name" value="Acyl-CoA N-acyltransferases (Nat)"/>
    <property type="match status" value="1"/>
</dbReference>
<dbReference type="InterPro" id="IPR042203">
    <property type="entry name" value="Leu/Phe-tRNA_Trfase_C"/>
</dbReference>
<dbReference type="OrthoDB" id="2122564at2759"/>
<organism evidence="5 6">
    <name type="scientific">Diacronema lutheri</name>
    <name type="common">Unicellular marine alga</name>
    <name type="synonym">Monochrysis lutheri</name>
    <dbReference type="NCBI Taxonomy" id="2081491"/>
    <lineage>
        <taxon>Eukaryota</taxon>
        <taxon>Haptista</taxon>
        <taxon>Haptophyta</taxon>
        <taxon>Pavlovophyceae</taxon>
        <taxon>Pavlovales</taxon>
        <taxon>Pavlovaceae</taxon>
        <taxon>Diacronema</taxon>
    </lineage>
</organism>
<sequence>MLGSDAEDDDPIGDEEPQPTAVLIRPEDLSARSLLGIWRNMHQAYYVTPCWRPDFYTALAYCGFISVSQAVPTRSGGEPIPLLIPEIQRSYGILRFDDLHIERNVRKRAGRYVLRFDTMFDNVLAALCAYHDNCWLLPEYCTLLRTLHACGPVDIGLSTAGAQLRVHSVELIDRATGRLVAGELGYAIGSVFTSLTGFTGEGQPSVGKIQLVGLACVLRAAGCQLWNLGHPPREASERGPASMLYKKEMGVTVVPRRVFLKAWVEARDQPLMRLPPAGIASHVSAGAPCDAGEAGGADAAGARRGARAALDGGRVGSLAISTSGARAAGGSDGGSDGGSVGGRSADGALEAQRGIDVRSLIDAWPQLERRRALPT</sequence>
<dbReference type="Proteomes" id="UP000751190">
    <property type="component" value="Unassembled WGS sequence"/>
</dbReference>
<gene>
    <name evidence="5" type="ORF">KFE25_000143</name>
</gene>
<name>A0A8J5XR94_DIALT</name>
<proteinExistence type="predicted"/>
<dbReference type="Pfam" id="PF03588">
    <property type="entry name" value="Leu_Phe_trans"/>
    <property type="match status" value="1"/>
</dbReference>
<evidence type="ECO:0000256" key="4">
    <source>
        <dbReference type="SAM" id="MobiDB-lite"/>
    </source>
</evidence>
<feature type="compositionally biased region" description="Acidic residues" evidence="4">
    <location>
        <begin position="1"/>
        <end position="17"/>
    </location>
</feature>
<feature type="region of interest" description="Disordered" evidence="4">
    <location>
        <begin position="323"/>
        <end position="348"/>
    </location>
</feature>
<keyword evidence="6" id="KW-1185">Reference proteome</keyword>
<feature type="compositionally biased region" description="Gly residues" evidence="4">
    <location>
        <begin position="330"/>
        <end position="341"/>
    </location>
</feature>
<dbReference type="GO" id="GO:0005737">
    <property type="term" value="C:cytoplasm"/>
    <property type="evidence" value="ECO:0007669"/>
    <property type="project" value="TreeGrafter"/>
</dbReference>
<dbReference type="InterPro" id="IPR016181">
    <property type="entry name" value="Acyl_CoA_acyltransferase"/>
</dbReference>
<comment type="caution">
    <text evidence="5">The sequence shown here is derived from an EMBL/GenBank/DDBJ whole genome shotgun (WGS) entry which is preliminary data.</text>
</comment>
<evidence type="ECO:0000313" key="6">
    <source>
        <dbReference type="Proteomes" id="UP000751190"/>
    </source>
</evidence>
<dbReference type="EMBL" id="JAGTXO010000014">
    <property type="protein sequence ID" value="KAG8463975.1"/>
    <property type="molecule type" value="Genomic_DNA"/>
</dbReference>
<dbReference type="OMA" id="GFAFWNL"/>
<evidence type="ECO:0000256" key="1">
    <source>
        <dbReference type="ARBA" id="ARBA00022490"/>
    </source>
</evidence>
<dbReference type="Gene3D" id="3.40.630.70">
    <property type="entry name" value="Leucyl/phenylalanyl-tRNA-protein transferase, C-terminal domain"/>
    <property type="match status" value="1"/>
</dbReference>
<keyword evidence="1" id="KW-0963">Cytoplasm</keyword>
<feature type="region of interest" description="Disordered" evidence="4">
    <location>
        <begin position="1"/>
        <end position="20"/>
    </location>
</feature>
<evidence type="ECO:0000256" key="2">
    <source>
        <dbReference type="ARBA" id="ARBA00022679"/>
    </source>
</evidence>
<dbReference type="PANTHER" id="PTHR30098">
    <property type="entry name" value="LEUCYL/PHENYLALANYL-TRNA--PROTEIN TRANSFERASE"/>
    <property type="match status" value="1"/>
</dbReference>
<dbReference type="InterPro" id="IPR004616">
    <property type="entry name" value="Leu/Phe-tRNA_Trfase"/>
</dbReference>
<evidence type="ECO:0000313" key="5">
    <source>
        <dbReference type="EMBL" id="KAG8463975.1"/>
    </source>
</evidence>
<keyword evidence="3" id="KW-0012">Acyltransferase</keyword>
<dbReference type="PANTHER" id="PTHR30098:SF2">
    <property type="entry name" value="LEUCYL_PHENYLALANYL-TRNA--PROTEIN TRANSFERASE"/>
    <property type="match status" value="1"/>
</dbReference>